<dbReference type="EMBL" id="CP092621">
    <property type="protein sequence ID" value="UMM16450.1"/>
    <property type="molecule type" value="Genomic_DNA"/>
</dbReference>
<proteinExistence type="predicted"/>
<dbReference type="Proteomes" id="UP000829354">
    <property type="component" value="Chromosome II"/>
</dbReference>
<sequence>MSIIIILVILLRSLLSCRCLSSSDVLRAFTMYGGDIGPPHVINRKPPGESNSSFPFPWWSHNRTRYPIGYVDAYSDILRALTMGGGDVGPPHVINRRPPGESNSSFPFPRWSYNRTCYPVGYRNADSLTILPDWTNNVTQETYEPMTSTIFRPQDRVIPNF</sequence>
<reference evidence="2 3" key="1">
    <citation type="submission" date="2022-04" db="EMBL/GenBank/DDBJ databases">
        <title>Chromosome-level reference genomes for two strains of Caenorhabditis briggsae: an improved platform for comparative genomics.</title>
        <authorList>
            <person name="Stevens L."/>
            <person name="Andersen E."/>
        </authorList>
    </citation>
    <scope>NUCLEOTIDE SEQUENCE [LARGE SCALE GENOMIC DNA]</scope>
    <source>
        <strain evidence="2">VX34</strain>
        <tissue evidence="2">Whole-organism</tissue>
    </source>
</reference>
<feature type="signal peptide" evidence="1">
    <location>
        <begin position="1"/>
        <end position="19"/>
    </location>
</feature>
<feature type="chain" id="PRO_5041982858" evidence="1">
    <location>
        <begin position="20"/>
        <end position="161"/>
    </location>
</feature>
<dbReference type="AlphaFoldDB" id="A0AAE9E6F3"/>
<protein>
    <submittedName>
        <fullName evidence="2">Uncharacterized protein</fullName>
    </submittedName>
</protein>
<organism evidence="2 3">
    <name type="scientific">Caenorhabditis briggsae</name>
    <dbReference type="NCBI Taxonomy" id="6238"/>
    <lineage>
        <taxon>Eukaryota</taxon>
        <taxon>Metazoa</taxon>
        <taxon>Ecdysozoa</taxon>
        <taxon>Nematoda</taxon>
        <taxon>Chromadorea</taxon>
        <taxon>Rhabditida</taxon>
        <taxon>Rhabditina</taxon>
        <taxon>Rhabditomorpha</taxon>
        <taxon>Rhabditoidea</taxon>
        <taxon>Rhabditidae</taxon>
        <taxon>Peloderinae</taxon>
        <taxon>Caenorhabditis</taxon>
    </lineage>
</organism>
<evidence type="ECO:0000313" key="3">
    <source>
        <dbReference type="Proteomes" id="UP000829354"/>
    </source>
</evidence>
<evidence type="ECO:0000256" key="1">
    <source>
        <dbReference type="SAM" id="SignalP"/>
    </source>
</evidence>
<keyword evidence="3" id="KW-1185">Reference proteome</keyword>
<keyword evidence="1" id="KW-0732">Signal</keyword>
<gene>
    <name evidence="2" type="ORF">L5515_013454</name>
</gene>
<accession>A0AAE9E6F3</accession>
<evidence type="ECO:0000313" key="2">
    <source>
        <dbReference type="EMBL" id="UMM16450.1"/>
    </source>
</evidence>
<name>A0AAE9E6F3_CAEBR</name>